<dbReference type="GO" id="GO:0070545">
    <property type="term" value="C:PeBoW complex"/>
    <property type="evidence" value="ECO:0007669"/>
    <property type="project" value="TreeGrafter"/>
</dbReference>
<feature type="domain" description="BOP1 N-terminal" evidence="9">
    <location>
        <begin position="213"/>
        <end position="498"/>
    </location>
</feature>
<organism evidence="10">
    <name type="scientific">Eucampia antarctica</name>
    <dbReference type="NCBI Taxonomy" id="49252"/>
    <lineage>
        <taxon>Eukaryota</taxon>
        <taxon>Sar</taxon>
        <taxon>Stramenopiles</taxon>
        <taxon>Ochrophyta</taxon>
        <taxon>Bacillariophyta</taxon>
        <taxon>Mediophyceae</taxon>
        <taxon>Biddulphiophycidae</taxon>
        <taxon>Hemiaulales</taxon>
        <taxon>Hemiaulaceae</taxon>
        <taxon>Eucampia</taxon>
    </lineage>
</organism>
<dbReference type="InterPro" id="IPR001680">
    <property type="entry name" value="WD40_rpt"/>
</dbReference>
<dbReference type="InterPro" id="IPR019775">
    <property type="entry name" value="WD40_repeat_CS"/>
</dbReference>
<reference evidence="10" key="1">
    <citation type="submission" date="2021-01" db="EMBL/GenBank/DDBJ databases">
        <authorList>
            <person name="Corre E."/>
            <person name="Pelletier E."/>
            <person name="Niang G."/>
            <person name="Scheremetjew M."/>
            <person name="Finn R."/>
            <person name="Kale V."/>
            <person name="Holt S."/>
            <person name="Cochrane G."/>
            <person name="Meng A."/>
            <person name="Brown T."/>
            <person name="Cohen L."/>
        </authorList>
    </citation>
    <scope>NUCLEOTIDE SEQUENCE</scope>
    <source>
        <strain evidence="10">CCMP1452</strain>
    </source>
</reference>
<keyword evidence="5 6" id="KW-0539">Nucleus</keyword>
<keyword evidence="1 6" id="KW-0690">Ribosome biogenesis</keyword>
<keyword evidence="3 7" id="KW-0853">WD repeat</keyword>
<dbReference type="PANTHER" id="PTHR17605:SF0">
    <property type="entry name" value="RIBOSOME BIOGENESIS PROTEIN BOP1"/>
    <property type="match status" value="1"/>
</dbReference>
<dbReference type="PROSITE" id="PS50294">
    <property type="entry name" value="WD_REPEATS_REGION"/>
    <property type="match status" value="1"/>
</dbReference>
<dbReference type="PANTHER" id="PTHR17605">
    <property type="entry name" value="RIBOSOME BIOGENESIS PROTEIN BOP1 BLOCK OF PROLIFERATION 1 PROTEIN"/>
    <property type="match status" value="1"/>
</dbReference>
<sequence length="907" mass="102428">MAAKKSASSAPKKKKIPIMEEEEKNMEDENKDKNKDREIENDEDESSSSVSVYDSADDYGDDDDDDDEDAPDGVSASDDSSDDDDEEDGDFEDQGSSDEEDLLEQQADDGYESSDDELEVLDDGFEETTRQWKKPTTVKRGADGKAIPKPTSNTAPTHNKDDHNIDNNSNNNVDSAESREQAALWMHTDDLSSDDEDADGTQNRIGRVPLHWYDEYDHIGYDAHGKKVIKQSVKDGTDGGDLLDQVIQNQEDRENKKFVVHDALNAKDVELTPRQIQLIRRVQAGAYAHPEHNANPDYIDYFSGVNKEISGLNSDRHEPKARFQPSKYEKMQVRRLLHKLDKGEINMDYLTGKVRDMNDVKRKHKQEGDHDKPYMLWKGDKEDDPDNYNNGPQHIAAPKLPPPGHAESYNPSEEYLPTEEELKEWEEMDPKDRPYGLLIPKKFPNLRSVGAYEHSVRERFERCLDLYLCSRVMKRRLNIDPESLIPSIPKASDLRPFPTSQCIRYETPYPQDDDNHQAPPMIRCITVSPDGQFMASGASDGFVRLWEVQTGRLLRSWNLSALISVEKPSDTDEKDDTEEKQDQDQTVTPKVHPIVSLQWNPNRSHHCLIAAVGPCAVVIATGTAGVDDSEFTEALLAAASSCREGKTNVKNTKAAKAVQWIPLKQKQDVETKDTMPISAFGGDIGPIVALRTTREMNQVKWHRKGDYFLTVSPKAGASSVLIHQLSKANSQQPFSKAKGDAQCACFHPNKPFLFVANQQHVRVYNLMKQKMVKRLLTGCKWISCIDVHPTGDHIILGSLDRRMIWLDLDLSNMPYKTLKYHERAIRSVGFHPRYPLMASSSDDGSVHVFHSTVYSDLMRNPLVVPVKILKGHTQIKKLGVLSMAFHPTQPWLFSAGADGKIHLYQDI</sequence>
<feature type="compositionally biased region" description="Basic and acidic residues" evidence="8">
    <location>
        <begin position="361"/>
        <end position="381"/>
    </location>
</feature>
<dbReference type="PROSITE" id="PS00678">
    <property type="entry name" value="WD_REPEATS_1"/>
    <property type="match status" value="1"/>
</dbReference>
<evidence type="ECO:0000259" key="9">
    <source>
        <dbReference type="SMART" id="SM01035"/>
    </source>
</evidence>
<proteinExistence type="inferred from homology"/>
<name>A0A7S2RGP5_9STRA</name>
<dbReference type="SUPFAM" id="SSF50978">
    <property type="entry name" value="WD40 repeat-like"/>
    <property type="match status" value="1"/>
</dbReference>
<dbReference type="SMART" id="SM01035">
    <property type="entry name" value="BOP1NT"/>
    <property type="match status" value="1"/>
</dbReference>
<evidence type="ECO:0000256" key="1">
    <source>
        <dbReference type="ARBA" id="ARBA00022517"/>
    </source>
</evidence>
<evidence type="ECO:0000313" key="10">
    <source>
        <dbReference type="EMBL" id="CAD9670535.1"/>
    </source>
</evidence>
<feature type="repeat" description="WD" evidence="7">
    <location>
        <begin position="522"/>
        <end position="556"/>
    </location>
</feature>
<dbReference type="InterPro" id="IPR015943">
    <property type="entry name" value="WD40/YVTN_repeat-like_dom_sf"/>
</dbReference>
<dbReference type="Pfam" id="PF08145">
    <property type="entry name" value="BOP1NT"/>
    <property type="match status" value="1"/>
</dbReference>
<evidence type="ECO:0000256" key="2">
    <source>
        <dbReference type="ARBA" id="ARBA00022552"/>
    </source>
</evidence>
<feature type="region of interest" description="Disordered" evidence="8">
    <location>
        <begin position="361"/>
        <end position="411"/>
    </location>
</feature>
<feature type="region of interest" description="Disordered" evidence="8">
    <location>
        <begin position="567"/>
        <end position="589"/>
    </location>
</feature>
<feature type="compositionally biased region" description="Acidic residues" evidence="8">
    <location>
        <begin position="55"/>
        <end position="71"/>
    </location>
</feature>
<keyword evidence="2 6" id="KW-0698">rRNA processing</keyword>
<gene>
    <name evidence="10" type="ORF">EANT1437_LOCUS6809</name>
</gene>
<dbReference type="GO" id="GO:0000466">
    <property type="term" value="P:maturation of 5.8S rRNA from tricistronic rRNA transcript (SSU-rRNA, 5.8S rRNA, LSU-rRNA)"/>
    <property type="evidence" value="ECO:0007669"/>
    <property type="project" value="UniProtKB-UniRule"/>
</dbReference>
<comment type="function">
    <text evidence="6">Required for maturation of ribosomal RNAs and formation of the large ribosomal subunit.</text>
</comment>
<evidence type="ECO:0000256" key="4">
    <source>
        <dbReference type="ARBA" id="ARBA00022737"/>
    </source>
</evidence>
<evidence type="ECO:0000256" key="8">
    <source>
        <dbReference type="SAM" id="MobiDB-lite"/>
    </source>
</evidence>
<feature type="repeat" description="WD" evidence="7">
    <location>
        <begin position="818"/>
        <end position="849"/>
    </location>
</feature>
<feature type="region of interest" description="Disordered" evidence="8">
    <location>
        <begin position="1"/>
        <end position="179"/>
    </location>
</feature>
<feature type="compositionally biased region" description="Basic and acidic residues" evidence="8">
    <location>
        <begin position="27"/>
        <end position="38"/>
    </location>
</feature>
<comment type="similarity">
    <text evidence="6">Belongs to the WD repeat BOP1/ERB1 family.</text>
</comment>
<dbReference type="InterPro" id="IPR028598">
    <property type="entry name" value="BOP1/Erb1"/>
</dbReference>
<protein>
    <recommendedName>
        <fullName evidence="6">Ribosome biogenesis protein BOP1 homolog</fullName>
    </recommendedName>
</protein>
<dbReference type="PROSITE" id="PS50082">
    <property type="entry name" value="WD_REPEATS_2"/>
    <property type="match status" value="2"/>
</dbReference>
<evidence type="ECO:0000256" key="7">
    <source>
        <dbReference type="PROSITE-ProRule" id="PRU00221"/>
    </source>
</evidence>
<feature type="compositionally biased region" description="Acidic residues" evidence="8">
    <location>
        <begin position="79"/>
        <end position="126"/>
    </location>
</feature>
<dbReference type="GO" id="GO:0030687">
    <property type="term" value="C:preribosome, large subunit precursor"/>
    <property type="evidence" value="ECO:0007669"/>
    <property type="project" value="UniProtKB-UniRule"/>
</dbReference>
<dbReference type="Pfam" id="PF00400">
    <property type="entry name" value="WD40"/>
    <property type="match status" value="3"/>
</dbReference>
<dbReference type="HAMAP" id="MF_03027">
    <property type="entry name" value="BOP1"/>
    <property type="match status" value="1"/>
</dbReference>
<evidence type="ECO:0000256" key="5">
    <source>
        <dbReference type="ARBA" id="ARBA00023242"/>
    </source>
</evidence>
<dbReference type="GO" id="GO:0043021">
    <property type="term" value="F:ribonucleoprotein complex binding"/>
    <property type="evidence" value="ECO:0007669"/>
    <property type="project" value="UniProtKB-UniRule"/>
</dbReference>
<keyword evidence="4" id="KW-0677">Repeat</keyword>
<feature type="compositionally biased region" description="Acidic residues" evidence="8">
    <location>
        <begin position="572"/>
        <end position="581"/>
    </location>
</feature>
<evidence type="ECO:0000256" key="6">
    <source>
        <dbReference type="HAMAP-Rule" id="MF_03027"/>
    </source>
</evidence>
<dbReference type="InterPro" id="IPR012953">
    <property type="entry name" value="BOP1_N_dom"/>
</dbReference>
<accession>A0A7S2RGP5</accession>
<comment type="subcellular location">
    <subcellularLocation>
        <location evidence="6">Nucleus</location>
        <location evidence="6">Nucleolus</location>
    </subcellularLocation>
    <subcellularLocation>
        <location evidence="6">Nucleus</location>
        <location evidence="6">Nucleoplasm</location>
    </subcellularLocation>
</comment>
<dbReference type="GO" id="GO:0000463">
    <property type="term" value="P:maturation of LSU-rRNA from tricistronic rRNA transcript (SSU-rRNA, 5.8S rRNA, LSU-rRNA)"/>
    <property type="evidence" value="ECO:0007669"/>
    <property type="project" value="UniProtKB-UniRule"/>
</dbReference>
<dbReference type="Gene3D" id="2.130.10.10">
    <property type="entry name" value="YVTN repeat-like/Quinoprotein amine dehydrogenase"/>
    <property type="match status" value="1"/>
</dbReference>
<dbReference type="EMBL" id="HBHI01013293">
    <property type="protein sequence ID" value="CAD9670535.1"/>
    <property type="molecule type" value="Transcribed_RNA"/>
</dbReference>
<evidence type="ECO:0000256" key="3">
    <source>
        <dbReference type="ARBA" id="ARBA00022574"/>
    </source>
</evidence>
<feature type="compositionally biased region" description="Low complexity" evidence="8">
    <location>
        <begin position="1"/>
        <end position="10"/>
    </location>
</feature>
<dbReference type="AlphaFoldDB" id="A0A7S2RGP5"/>
<dbReference type="GO" id="GO:0005654">
    <property type="term" value="C:nucleoplasm"/>
    <property type="evidence" value="ECO:0007669"/>
    <property type="project" value="UniProtKB-SubCell"/>
</dbReference>
<dbReference type="InterPro" id="IPR036322">
    <property type="entry name" value="WD40_repeat_dom_sf"/>
</dbReference>
<dbReference type="SMART" id="SM00320">
    <property type="entry name" value="WD40"/>
    <property type="match status" value="5"/>
</dbReference>